<keyword evidence="4 11" id="KW-0004">4Fe-4S</keyword>
<name>B9JV20_ALLAM</name>
<dbReference type="InterPro" id="IPR050294">
    <property type="entry name" value="RnfB_subfamily"/>
</dbReference>
<evidence type="ECO:0000256" key="10">
    <source>
        <dbReference type="ARBA" id="ARBA00023291"/>
    </source>
</evidence>
<dbReference type="GO" id="GO:0051539">
    <property type="term" value="F:4 iron, 4 sulfur cluster binding"/>
    <property type="evidence" value="ECO:0007669"/>
    <property type="project" value="UniProtKB-KW"/>
</dbReference>
<evidence type="ECO:0000259" key="12">
    <source>
        <dbReference type="PROSITE" id="PS51379"/>
    </source>
</evidence>
<evidence type="ECO:0000313" key="14">
    <source>
        <dbReference type="Proteomes" id="UP000001596"/>
    </source>
</evidence>
<evidence type="ECO:0000256" key="5">
    <source>
        <dbReference type="ARBA" id="ARBA00022723"/>
    </source>
</evidence>
<dbReference type="AlphaFoldDB" id="B9JV20"/>
<dbReference type="EMBL" id="CP000633">
    <property type="protein sequence ID" value="ACM38158.1"/>
    <property type="molecule type" value="Genomic_DNA"/>
</dbReference>
<accession>B9JV20</accession>
<evidence type="ECO:0000256" key="11">
    <source>
        <dbReference type="RuleBase" id="RU364098"/>
    </source>
</evidence>
<keyword evidence="8 11" id="KW-0408">Iron</keyword>
<dbReference type="PROSITE" id="PS00198">
    <property type="entry name" value="4FE4S_FER_1"/>
    <property type="match status" value="1"/>
</dbReference>
<dbReference type="GO" id="GO:0009055">
    <property type="term" value="F:electron transfer activity"/>
    <property type="evidence" value="ECO:0007669"/>
    <property type="project" value="InterPro"/>
</dbReference>
<keyword evidence="6 11" id="KW-0677">Repeat</keyword>
<evidence type="ECO:0000256" key="7">
    <source>
        <dbReference type="ARBA" id="ARBA00022982"/>
    </source>
</evidence>
<gene>
    <name evidence="13" type="primary">fdxA</name>
    <name evidence="13" type="ordered locus">Avi_4350</name>
</gene>
<dbReference type="InterPro" id="IPR017900">
    <property type="entry name" value="4Fe4S_Fe_S_CS"/>
</dbReference>
<keyword evidence="7 11" id="KW-0249">Electron transport</keyword>
<evidence type="ECO:0000256" key="8">
    <source>
        <dbReference type="ARBA" id="ARBA00023004"/>
    </source>
</evidence>
<keyword evidence="5 11" id="KW-0479">Metal-binding</keyword>
<dbReference type="Pfam" id="PF11953">
    <property type="entry name" value="DUF3470"/>
    <property type="match status" value="1"/>
</dbReference>
<comment type="cofactor">
    <cofactor evidence="2 11">
        <name>[4Fe-4S] cluster</name>
        <dbReference type="ChEBI" id="CHEBI:49883"/>
    </cofactor>
</comment>
<dbReference type="eggNOG" id="COG1146">
    <property type="taxonomic scope" value="Bacteria"/>
</dbReference>
<evidence type="ECO:0000256" key="4">
    <source>
        <dbReference type="ARBA" id="ARBA00022485"/>
    </source>
</evidence>
<organism evidence="13 14">
    <name type="scientific">Allorhizobium ampelinum (strain ATCC BAA-846 / DSM 112012 / S4)</name>
    <name type="common">Agrobacterium vitis (strain S4)</name>
    <dbReference type="NCBI Taxonomy" id="311402"/>
    <lineage>
        <taxon>Bacteria</taxon>
        <taxon>Pseudomonadati</taxon>
        <taxon>Pseudomonadota</taxon>
        <taxon>Alphaproteobacteria</taxon>
        <taxon>Hyphomicrobiales</taxon>
        <taxon>Rhizobiaceae</taxon>
        <taxon>Rhizobium/Agrobacterium group</taxon>
        <taxon>Allorhizobium</taxon>
        <taxon>Allorhizobium ampelinum</taxon>
    </lineage>
</organism>
<dbReference type="SUPFAM" id="SSF54862">
    <property type="entry name" value="4Fe-4S ferredoxins"/>
    <property type="match status" value="1"/>
</dbReference>
<evidence type="ECO:0000256" key="2">
    <source>
        <dbReference type="ARBA" id="ARBA00001966"/>
    </source>
</evidence>
<comment type="function">
    <text evidence="11">Ferredoxins are iron-sulfur proteins that transfer electrons in a wide variety of metabolic reactions.</text>
</comment>
<dbReference type="GO" id="GO:0046872">
    <property type="term" value="F:metal ion binding"/>
    <property type="evidence" value="ECO:0007669"/>
    <property type="project" value="UniProtKB-KW"/>
</dbReference>
<feature type="domain" description="4Fe-4S ferredoxin-type" evidence="12">
    <location>
        <begin position="4"/>
        <end position="34"/>
    </location>
</feature>
<dbReference type="PANTHER" id="PTHR42859">
    <property type="entry name" value="OXIDOREDUCTASE"/>
    <property type="match status" value="1"/>
</dbReference>
<evidence type="ECO:0000256" key="1">
    <source>
        <dbReference type="ARBA" id="ARBA00001927"/>
    </source>
</evidence>
<keyword evidence="9 11" id="KW-0411">Iron-sulfur</keyword>
<dbReference type="NCBIfam" id="NF045490">
    <property type="entry name" value="FdxA_Protbact"/>
    <property type="match status" value="1"/>
</dbReference>
<dbReference type="InterPro" id="IPR054829">
    <property type="entry name" value="FdxA"/>
</dbReference>
<reference evidence="13 14" key="1">
    <citation type="journal article" date="2009" name="J. Bacteriol.">
        <title>Genome sequences of three Agrobacterium biovars help elucidate the evolution of multichromosome genomes in bacteria.</title>
        <authorList>
            <person name="Slater S.C."/>
            <person name="Goldman B.S."/>
            <person name="Goodner B."/>
            <person name="Setubal J.C."/>
            <person name="Farrand S.K."/>
            <person name="Nester E.W."/>
            <person name="Burr T.J."/>
            <person name="Banta L."/>
            <person name="Dickerman A.W."/>
            <person name="Paulsen I."/>
            <person name="Otten L."/>
            <person name="Suen G."/>
            <person name="Welch R."/>
            <person name="Almeida N.F."/>
            <person name="Arnold F."/>
            <person name="Burton O.T."/>
            <person name="Du Z."/>
            <person name="Ewing A."/>
            <person name="Godsy E."/>
            <person name="Heisel S."/>
            <person name="Houmiel K.L."/>
            <person name="Jhaveri J."/>
            <person name="Lu J."/>
            <person name="Miller N.M."/>
            <person name="Norton S."/>
            <person name="Chen Q."/>
            <person name="Phoolcharoen W."/>
            <person name="Ohlin V."/>
            <person name="Ondrusek D."/>
            <person name="Pride N."/>
            <person name="Stricklin S.L."/>
            <person name="Sun J."/>
            <person name="Wheeler C."/>
            <person name="Wilson L."/>
            <person name="Zhu H."/>
            <person name="Wood D.W."/>
        </authorList>
    </citation>
    <scope>NUCLEOTIDE SEQUENCE [LARGE SCALE GENOMIC DNA]</scope>
    <source>
        <strain evidence="14">S4 / ATCC BAA-846</strain>
    </source>
</reference>
<sequence length="116" mass="13162">MEYRMTYIVTDNCIRCKYTDCVEVCPVDCFYEGENFLAINPDECIDCGVCEPECPAEAIKPDTEPGLDKWLKINAEFAQVWPNITTKRDALPEAKEMDGVEGKFELYFSEKPGTGD</sequence>
<evidence type="ECO:0000256" key="6">
    <source>
        <dbReference type="ARBA" id="ARBA00022737"/>
    </source>
</evidence>
<keyword evidence="14" id="KW-1185">Reference proteome</keyword>
<dbReference type="InterPro" id="IPR022569">
    <property type="entry name" value="Fd_C"/>
</dbReference>
<dbReference type="Pfam" id="PF00037">
    <property type="entry name" value="Fer4"/>
    <property type="match status" value="1"/>
</dbReference>
<dbReference type="KEGG" id="avi:Avi_4350"/>
<dbReference type="PANTHER" id="PTHR42859:SF2">
    <property type="entry name" value="FERREDOXIN"/>
    <property type="match status" value="1"/>
</dbReference>
<dbReference type="Gene3D" id="3.30.70.20">
    <property type="match status" value="1"/>
</dbReference>
<dbReference type="HOGENOM" id="CLU_139698_0_0_5"/>
<dbReference type="STRING" id="311402.Avi_4350"/>
<feature type="domain" description="4Fe-4S ferredoxin-type" evidence="12">
    <location>
        <begin position="35"/>
        <end position="64"/>
    </location>
</feature>
<evidence type="ECO:0000313" key="13">
    <source>
        <dbReference type="EMBL" id="ACM38158.1"/>
    </source>
</evidence>
<comment type="cofactor">
    <cofactor evidence="1 11">
        <name>[3Fe-4S] cluster</name>
        <dbReference type="ChEBI" id="CHEBI:21137"/>
    </cofactor>
</comment>
<evidence type="ECO:0000256" key="9">
    <source>
        <dbReference type="ARBA" id="ARBA00023014"/>
    </source>
</evidence>
<protein>
    <recommendedName>
        <fullName evidence="11">Ferredoxin</fullName>
    </recommendedName>
</protein>
<dbReference type="Proteomes" id="UP000001596">
    <property type="component" value="Chromosome 1"/>
</dbReference>
<dbReference type="GO" id="GO:0051538">
    <property type="term" value="F:3 iron, 4 sulfur cluster binding"/>
    <property type="evidence" value="ECO:0007669"/>
    <property type="project" value="UniProtKB-KW"/>
</dbReference>
<dbReference type="InterPro" id="IPR000813">
    <property type="entry name" value="7Fe_ferredoxin"/>
</dbReference>
<keyword evidence="10 11" id="KW-0003">3Fe-4S</keyword>
<dbReference type="InterPro" id="IPR017896">
    <property type="entry name" value="4Fe4S_Fe-S-bd"/>
</dbReference>
<proteinExistence type="predicted"/>
<keyword evidence="3 11" id="KW-0813">Transport</keyword>
<evidence type="ECO:0000256" key="3">
    <source>
        <dbReference type="ARBA" id="ARBA00022448"/>
    </source>
</evidence>
<dbReference type="PRINTS" id="PR00354">
    <property type="entry name" value="7FE8SFRDOXIN"/>
</dbReference>
<dbReference type="PROSITE" id="PS51379">
    <property type="entry name" value="4FE4S_FER_2"/>
    <property type="match status" value="2"/>
</dbReference>